<organism evidence="2 3">
    <name type="scientific">Rhodonellum psychrophilum GCM71 = DSM 17998</name>
    <dbReference type="NCBI Taxonomy" id="1123057"/>
    <lineage>
        <taxon>Bacteria</taxon>
        <taxon>Pseudomonadati</taxon>
        <taxon>Bacteroidota</taxon>
        <taxon>Cytophagia</taxon>
        <taxon>Cytophagales</taxon>
        <taxon>Cytophagaceae</taxon>
        <taxon>Rhodonellum</taxon>
    </lineage>
</organism>
<name>U5C8J1_9BACT</name>
<dbReference type="AlphaFoldDB" id="U5C8J1"/>
<dbReference type="InterPro" id="IPR013830">
    <property type="entry name" value="SGNH_hydro"/>
</dbReference>
<dbReference type="SUPFAM" id="SSF52266">
    <property type="entry name" value="SGNH hydrolase"/>
    <property type="match status" value="1"/>
</dbReference>
<feature type="domain" description="SGNH hydrolase-type esterase" evidence="1">
    <location>
        <begin position="129"/>
        <end position="277"/>
    </location>
</feature>
<dbReference type="PANTHER" id="PTHR30383">
    <property type="entry name" value="THIOESTERASE 1/PROTEASE 1/LYSOPHOSPHOLIPASE L1"/>
    <property type="match status" value="1"/>
</dbReference>
<dbReference type="eggNOG" id="COG2755">
    <property type="taxonomic scope" value="Bacteria"/>
</dbReference>
<evidence type="ECO:0000259" key="1">
    <source>
        <dbReference type="Pfam" id="PF13472"/>
    </source>
</evidence>
<evidence type="ECO:0000313" key="3">
    <source>
        <dbReference type="Proteomes" id="UP000016843"/>
    </source>
</evidence>
<sequence>MGPKQASQVQKGDFGIQRLKNSIKRKLQVNFSPTEYLQKRSITVQFWAFVQYPLSCTFKKHIRMSNLKFNIQGLFFVLALSLFHFQPADAQVVFPFQEEVASLVEKHQESDWQKGGIVFTGSSSIRMWKELDKHFPEAKIINTGFGGSETEDLLRYLEELVLEFEPEKIFIYEGDNDVNAGKSTSEIMGDFESLTTKILEKLPNANLYLIGAKPSPSRWHLKNQYLAFNTALKNYAESNPAFTFIDTWTVMLDQNGDPKAELFIKDNLHMNEKGYEIWQRVFEPHILL</sequence>
<dbReference type="GO" id="GO:0004622">
    <property type="term" value="F:phosphatidylcholine lysophospholipase activity"/>
    <property type="evidence" value="ECO:0007669"/>
    <property type="project" value="TreeGrafter"/>
</dbReference>
<keyword evidence="3" id="KW-1185">Reference proteome</keyword>
<proteinExistence type="predicted"/>
<dbReference type="Pfam" id="PF13472">
    <property type="entry name" value="Lipase_GDSL_2"/>
    <property type="match status" value="1"/>
</dbReference>
<dbReference type="Proteomes" id="UP000016843">
    <property type="component" value="Unassembled WGS sequence"/>
</dbReference>
<dbReference type="EMBL" id="AWXR01000004">
    <property type="protein sequence ID" value="ERM84512.1"/>
    <property type="molecule type" value="Genomic_DNA"/>
</dbReference>
<protein>
    <recommendedName>
        <fullName evidence="1">SGNH hydrolase-type esterase domain-containing protein</fullName>
    </recommendedName>
</protein>
<evidence type="ECO:0000313" key="2">
    <source>
        <dbReference type="EMBL" id="ERM84512.1"/>
    </source>
</evidence>
<accession>U5C8J1</accession>
<dbReference type="PANTHER" id="PTHR30383:SF5">
    <property type="entry name" value="SGNH HYDROLASE-TYPE ESTERASE DOMAIN-CONTAINING PROTEIN"/>
    <property type="match status" value="1"/>
</dbReference>
<dbReference type="PATRIC" id="fig|1123057.7.peg.625"/>
<dbReference type="InterPro" id="IPR051532">
    <property type="entry name" value="Ester_Hydrolysis_Enzymes"/>
</dbReference>
<gene>
    <name evidence="2" type="ORF">P872_25485</name>
</gene>
<reference evidence="2 3" key="1">
    <citation type="journal article" date="2013" name="Genome Announc.">
        <title>Draft Genome Sequence of the Psychrophilic and Alkaliphilic Rhodonellum psychrophilum Strain GCM71T.</title>
        <authorList>
            <person name="Hauptmann A.L."/>
            <person name="Glaring M.A."/>
            <person name="Hallin P.F."/>
            <person name="Prieme A."/>
            <person name="Stougaard P."/>
        </authorList>
    </citation>
    <scope>NUCLEOTIDE SEQUENCE [LARGE SCALE GENOMIC DNA]</scope>
    <source>
        <strain evidence="2 3">GCM71</strain>
    </source>
</reference>
<dbReference type="Gene3D" id="3.40.50.1110">
    <property type="entry name" value="SGNH hydrolase"/>
    <property type="match status" value="1"/>
</dbReference>
<dbReference type="InterPro" id="IPR036514">
    <property type="entry name" value="SGNH_hydro_sf"/>
</dbReference>
<comment type="caution">
    <text evidence="2">The sequence shown here is derived from an EMBL/GenBank/DDBJ whole genome shotgun (WGS) entry which is preliminary data.</text>
</comment>